<dbReference type="InterPro" id="IPR004101">
    <property type="entry name" value="Mur_ligase_C"/>
</dbReference>
<reference evidence="7" key="1">
    <citation type="submission" date="2017-09" db="EMBL/GenBank/DDBJ databases">
        <title>Depth-based differentiation of microbial function through sediment-hosted aquifers and enrichment of novel symbionts in the deep terrestrial subsurface.</title>
        <authorList>
            <person name="Probst A.J."/>
            <person name="Ladd B."/>
            <person name="Jarett J.K."/>
            <person name="Geller-Mcgrath D.E."/>
            <person name="Sieber C.M.K."/>
            <person name="Emerson J.B."/>
            <person name="Anantharaman K."/>
            <person name="Thomas B.C."/>
            <person name="Malmstrom R."/>
            <person name="Stieglmeier M."/>
            <person name="Klingl A."/>
            <person name="Woyke T."/>
            <person name="Ryan C.M."/>
            <person name="Banfield J.F."/>
        </authorList>
    </citation>
    <scope>NUCLEOTIDE SEQUENCE [LARGE SCALE GENOMIC DNA]</scope>
</reference>
<dbReference type="InterPro" id="IPR051046">
    <property type="entry name" value="MurCDEF_CellWall_CoF430Synth"/>
</dbReference>
<dbReference type="GO" id="GO:0016881">
    <property type="term" value="F:acid-amino acid ligase activity"/>
    <property type="evidence" value="ECO:0007669"/>
    <property type="project" value="InterPro"/>
</dbReference>
<dbReference type="SUPFAM" id="SSF53244">
    <property type="entry name" value="MurD-like peptide ligases, peptide-binding domain"/>
    <property type="match status" value="1"/>
</dbReference>
<evidence type="ECO:0000259" key="5">
    <source>
        <dbReference type="Pfam" id="PF08245"/>
    </source>
</evidence>
<sequence>MTKAELKIKAKKILRNQLQKWLAIFSRKILDKYDPTIVGVTGSVGKTSTKEAIYTVLRSSKKTRRNRGNFNTEFGFPMTIIGDYQRVGGYGFWTRVLIRGAFLTIFPEFIANRVLGHYPEVLVLEYAADKPGDLKYLISIARPDITVLTAIGDVPVHVEFYDSPEQVAKEKSRLIEALSSSGVAILNCDEDRVLALKEKNRGETMYFGFGEKADLKVSAFETRLETIGKGIPKKPIGISFKLEHGDNFVPIRINGTLGRSQAYAAAAAAMVATSIGLNLVQIADAFTHFPVPSQRMKLMSGMNQSYIMDDSYNASPIAMNMAFETIAEIRAKRKIAVLGDMLELGHFSDKAHDAVGKEAANLFKILITVGEQGRRMANAAIKTGMLKRNVFSFDAAHDAEIKLLEILRKGDLVLIKGSKAMDLKLVAEAATKGRIID</sequence>
<evidence type="ECO:0000256" key="1">
    <source>
        <dbReference type="ARBA" id="ARBA00022598"/>
    </source>
</evidence>
<dbReference type="PANTHER" id="PTHR43024">
    <property type="entry name" value="UDP-N-ACETYLMURAMOYL-TRIPEPTIDE--D-ALANYL-D-ALANINE LIGASE"/>
    <property type="match status" value="1"/>
</dbReference>
<proteinExistence type="predicted"/>
<comment type="caution">
    <text evidence="6">The sequence shown here is derived from an EMBL/GenBank/DDBJ whole genome shotgun (WGS) entry which is preliminary data.</text>
</comment>
<dbReference type="InterPro" id="IPR013221">
    <property type="entry name" value="Mur_ligase_cen"/>
</dbReference>
<keyword evidence="1" id="KW-0436">Ligase</keyword>
<dbReference type="InterPro" id="IPR036565">
    <property type="entry name" value="Mur-like_cat_sf"/>
</dbReference>
<evidence type="ECO:0000259" key="4">
    <source>
        <dbReference type="Pfam" id="PF02875"/>
    </source>
</evidence>
<evidence type="ECO:0000313" key="7">
    <source>
        <dbReference type="Proteomes" id="UP000229615"/>
    </source>
</evidence>
<dbReference type="GO" id="GO:0005524">
    <property type="term" value="F:ATP binding"/>
    <property type="evidence" value="ECO:0007669"/>
    <property type="project" value="UniProtKB-KW"/>
</dbReference>
<dbReference type="Gene3D" id="3.90.190.20">
    <property type="entry name" value="Mur ligase, C-terminal domain"/>
    <property type="match status" value="1"/>
</dbReference>
<gene>
    <name evidence="6" type="ORF">COU09_02020</name>
</gene>
<dbReference type="Pfam" id="PF02875">
    <property type="entry name" value="Mur_ligase_C"/>
    <property type="match status" value="1"/>
</dbReference>
<keyword evidence="3" id="KW-0067">ATP-binding</keyword>
<evidence type="ECO:0000256" key="2">
    <source>
        <dbReference type="ARBA" id="ARBA00022741"/>
    </source>
</evidence>
<evidence type="ECO:0000256" key="3">
    <source>
        <dbReference type="ARBA" id="ARBA00022840"/>
    </source>
</evidence>
<dbReference type="InterPro" id="IPR036615">
    <property type="entry name" value="Mur_ligase_C_dom_sf"/>
</dbReference>
<dbReference type="AlphaFoldDB" id="A0A2H0UQ27"/>
<keyword evidence="2" id="KW-0547">Nucleotide-binding</keyword>
<feature type="domain" description="Mur ligase C-terminal" evidence="4">
    <location>
        <begin position="295"/>
        <end position="418"/>
    </location>
</feature>
<dbReference type="PANTHER" id="PTHR43024:SF1">
    <property type="entry name" value="UDP-N-ACETYLMURAMOYL-TRIPEPTIDE--D-ALANYL-D-ALANINE LIGASE"/>
    <property type="match status" value="1"/>
</dbReference>
<dbReference type="EMBL" id="PFBB01000022">
    <property type="protein sequence ID" value="PIR88494.1"/>
    <property type="molecule type" value="Genomic_DNA"/>
</dbReference>
<dbReference type="Pfam" id="PF08245">
    <property type="entry name" value="Mur_ligase_M"/>
    <property type="match status" value="1"/>
</dbReference>
<accession>A0A2H0UQ27</accession>
<evidence type="ECO:0000313" key="6">
    <source>
        <dbReference type="EMBL" id="PIR88494.1"/>
    </source>
</evidence>
<dbReference type="Proteomes" id="UP000229615">
    <property type="component" value="Unassembled WGS sequence"/>
</dbReference>
<protein>
    <recommendedName>
        <fullName evidence="8">UDP-N-acetylmuramoyl-tripeptide--D-alanyl-D-alanine ligase</fullName>
    </recommendedName>
</protein>
<name>A0A2H0UQ27_9BACT</name>
<organism evidence="6 7">
    <name type="scientific">Candidatus Harrisonbacteria bacterium CG10_big_fil_rev_8_21_14_0_10_44_23</name>
    <dbReference type="NCBI Taxonomy" id="1974585"/>
    <lineage>
        <taxon>Bacteria</taxon>
        <taxon>Candidatus Harrisoniibacteriota</taxon>
    </lineage>
</organism>
<dbReference type="SUPFAM" id="SSF53623">
    <property type="entry name" value="MurD-like peptide ligases, catalytic domain"/>
    <property type="match status" value="1"/>
</dbReference>
<feature type="domain" description="Mur ligase central" evidence="5">
    <location>
        <begin position="119"/>
        <end position="224"/>
    </location>
</feature>
<evidence type="ECO:0008006" key="8">
    <source>
        <dbReference type="Google" id="ProtNLM"/>
    </source>
</evidence>
<dbReference type="Gene3D" id="3.40.1190.10">
    <property type="entry name" value="Mur-like, catalytic domain"/>
    <property type="match status" value="1"/>
</dbReference>